<keyword evidence="2" id="KW-1185">Reference proteome</keyword>
<accession>A0A1H0BJX8</accession>
<dbReference type="Proteomes" id="UP000199544">
    <property type="component" value="Unassembled WGS sequence"/>
</dbReference>
<dbReference type="EMBL" id="FNHW01000005">
    <property type="protein sequence ID" value="SDN45845.1"/>
    <property type="molecule type" value="Genomic_DNA"/>
</dbReference>
<dbReference type="STRING" id="459525.SAMN04488137_4520"/>
<dbReference type="AlphaFoldDB" id="A0A1H0BJX8"/>
<reference evidence="2" key="1">
    <citation type="submission" date="2016-10" db="EMBL/GenBank/DDBJ databases">
        <authorList>
            <person name="Varghese N."/>
            <person name="Submissions S."/>
        </authorList>
    </citation>
    <scope>NUCLEOTIDE SEQUENCE [LARGE SCALE GENOMIC DNA]</scope>
    <source>
        <strain evidence="2">CGMCC 1.6854</strain>
    </source>
</reference>
<gene>
    <name evidence="1" type="ORF">SAMN04488137_4520</name>
</gene>
<protein>
    <submittedName>
        <fullName evidence="1">Uncharacterized protein</fullName>
    </submittedName>
</protein>
<proteinExistence type="predicted"/>
<evidence type="ECO:0000313" key="2">
    <source>
        <dbReference type="Proteomes" id="UP000199544"/>
    </source>
</evidence>
<evidence type="ECO:0000313" key="1">
    <source>
        <dbReference type="EMBL" id="SDN45845.1"/>
    </source>
</evidence>
<organism evidence="1 2">
    <name type="scientific">Fictibacillus solisalsi</name>
    <dbReference type="NCBI Taxonomy" id="459525"/>
    <lineage>
        <taxon>Bacteria</taxon>
        <taxon>Bacillati</taxon>
        <taxon>Bacillota</taxon>
        <taxon>Bacilli</taxon>
        <taxon>Bacillales</taxon>
        <taxon>Fictibacillaceae</taxon>
        <taxon>Fictibacillus</taxon>
    </lineage>
</organism>
<name>A0A1H0BJX8_9BACL</name>
<sequence>MVKFIYLYARFDKKIDVNLNGGKQVKISEIFNLEKNQQELDFVDIDIHSDIPLFIDPAFLSIRNDRWSTDAIRTIRSFFQYVIQLIKNDRLEEAKQLFDYLTEPNETRLGVSEGSAQGKGVGKEDTKLIFENLVDSKAVETGLVEDLEDCLIFVDGFGKDKLSDMSTNIIKKHLIDYTKQQCELWGISLTSNVPSGFFWDKKEKKWITEYTDMLVIEGEKILLTPKAIVSYSKEYTPQKFNQHFVLNFLQSQHLSMKSSLVQYKTNKKTGEEIPFVTKQSLIEEGHTASKEKLREFTEEHPEVFKDFKQQVKNIKNLKPLSHTDFQQIQNESDDVESVIDYLIDKFKRIPTGRNNATDYHRLTVGVISLLFYPTLTSPQVEQEIHEGRKRIDITFDNSSNEGFFSLLETRHKTPCAYIFMECKNYSSDPMNPELDQLSGRFSWNKGKFGILLCRKIENMELFLQRCRDTAMDDRGIIIPLVDDDLIYMLNQKKNNNYQAIEGFLHDRLRQIKLG</sequence>